<accession>A0A1E4SSY4</accession>
<feature type="region of interest" description="Disordered" evidence="1">
    <location>
        <begin position="1"/>
        <end position="118"/>
    </location>
</feature>
<keyword evidence="4" id="KW-1185">Reference proteome</keyword>
<proteinExistence type="predicted"/>
<reference evidence="4" key="1">
    <citation type="submission" date="2016-04" db="EMBL/GenBank/DDBJ databases">
        <title>Comparative genomics of biotechnologically important yeasts.</title>
        <authorList>
            <consortium name="DOE Joint Genome Institute"/>
            <person name="Riley R."/>
            <person name="Haridas S."/>
            <person name="Wolfe K.H."/>
            <person name="Lopes M.R."/>
            <person name="Hittinger C.T."/>
            <person name="Goker M."/>
            <person name="Salamov A."/>
            <person name="Wisecaver J."/>
            <person name="Long T.M."/>
            <person name="Aerts A.L."/>
            <person name="Barry K."/>
            <person name="Choi C."/>
            <person name="Clum A."/>
            <person name="Coughlan A.Y."/>
            <person name="Deshpande S."/>
            <person name="Douglass A.P."/>
            <person name="Hanson S.J."/>
            <person name="Klenk H.-P."/>
            <person name="Labutti K."/>
            <person name="Lapidus A."/>
            <person name="Lindquist E."/>
            <person name="Lipzen A."/>
            <person name="Meier-Kolthoff J.P."/>
            <person name="Ohm R.A."/>
            <person name="Otillar R.P."/>
            <person name="Pangilinan J."/>
            <person name="Peng Y."/>
            <person name="Rokas A."/>
            <person name="Rosa C.A."/>
            <person name="Scheuner C."/>
            <person name="Sibirny A.A."/>
            <person name="Slot J.C."/>
            <person name="Stielow J.B."/>
            <person name="Sun H."/>
            <person name="Kurtzman C.P."/>
            <person name="Blackwell M."/>
            <person name="Grigoriev I.V."/>
            <person name="Jeffries T.W."/>
        </authorList>
    </citation>
    <scope>NUCLEOTIDE SEQUENCE [LARGE SCALE GENOMIC DNA]</scope>
    <source>
        <strain evidence="4">NRRL YB-2248</strain>
    </source>
</reference>
<feature type="transmembrane region" description="Helical" evidence="2">
    <location>
        <begin position="368"/>
        <end position="388"/>
    </location>
</feature>
<evidence type="ECO:0008006" key="5">
    <source>
        <dbReference type="Google" id="ProtNLM"/>
    </source>
</evidence>
<keyword evidence="2" id="KW-0812">Transmembrane</keyword>
<feature type="compositionally biased region" description="Polar residues" evidence="1">
    <location>
        <begin position="12"/>
        <end position="22"/>
    </location>
</feature>
<dbReference type="AlphaFoldDB" id="A0A1E4SSY4"/>
<keyword evidence="2" id="KW-0472">Membrane</keyword>
<feature type="transmembrane region" description="Helical" evidence="2">
    <location>
        <begin position="175"/>
        <end position="198"/>
    </location>
</feature>
<dbReference type="Proteomes" id="UP000094801">
    <property type="component" value="Unassembled WGS sequence"/>
</dbReference>
<keyword evidence="2" id="KW-1133">Transmembrane helix</keyword>
<protein>
    <recommendedName>
        <fullName evidence="5">TRP C-terminal domain-containing protein</fullName>
    </recommendedName>
</protein>
<feature type="transmembrane region" description="Helical" evidence="2">
    <location>
        <begin position="311"/>
        <end position="333"/>
    </location>
</feature>
<dbReference type="GO" id="GO:0005794">
    <property type="term" value="C:Golgi apparatus"/>
    <property type="evidence" value="ECO:0007669"/>
    <property type="project" value="TreeGrafter"/>
</dbReference>
<dbReference type="EMBL" id="KV453878">
    <property type="protein sequence ID" value="ODV82633.1"/>
    <property type="molecule type" value="Genomic_DNA"/>
</dbReference>
<feature type="compositionally biased region" description="Polar residues" evidence="1">
    <location>
        <begin position="82"/>
        <end position="91"/>
    </location>
</feature>
<evidence type="ECO:0000313" key="4">
    <source>
        <dbReference type="Proteomes" id="UP000094801"/>
    </source>
</evidence>
<feature type="transmembrane region" description="Helical" evidence="2">
    <location>
        <begin position="427"/>
        <end position="446"/>
    </location>
</feature>
<evidence type="ECO:0000313" key="3">
    <source>
        <dbReference type="EMBL" id="ODV82633.1"/>
    </source>
</evidence>
<feature type="transmembrane region" description="Helical" evidence="2">
    <location>
        <begin position="458"/>
        <end position="482"/>
    </location>
</feature>
<sequence>MGSRTPELAYQSLDQGDQGSTTNKREPKRKSSLTSLLNVRGRSDSREPILPASQSRESSGSGSRSRSRSMSLSMTRSRSQTPSNTRLQSRTQLKRESRSSSRSRSRVPTNPMSLFARRSSDPFNDQMSFYGIDKANAELAFDDPNLPNLNKQLEKSFSKKFADNVWNNDSTWVKVFLVFSCCAAVLILVLEIAIFSLIRKNVNPGNDDDVFDPSRVIYGYYGLYLTESKALVSSYMTLYIYAEVYQIAMTLIVLYTRNIFHLISCIIFLVAMSIYSGVQLNELKNTVFTYSTYVKIFSETDYSTENRIYDVIVNLAKVVCVLSSITTTTMGFISWKLRPSFRQNDGEAIGLSGKKVNANIAFNVQRDALLLALFFTPGFFLQLVVISGTNEVDFKYSMAALFISIVVICTADLFAAREKKIGTTFSIFCYLGILTSILVLLLFSSFRRNSAFGKTVNQSIMAFGIITIVLLVLLMAVSILVIRNFGVGLYQIYAKNYDWLYKSKHVPVEKSDVGITEFSYQKQTGDESYEMFDFGPSGGKVDQGTSALQLLRPPEKTATFGASPFREELDF</sequence>
<dbReference type="OrthoDB" id="2448307at2759"/>
<dbReference type="InterPro" id="IPR040410">
    <property type="entry name" value="UPF0658_Golgi"/>
</dbReference>
<organism evidence="3 4">
    <name type="scientific">[Candida] arabinofermentans NRRL YB-2248</name>
    <dbReference type="NCBI Taxonomy" id="983967"/>
    <lineage>
        <taxon>Eukaryota</taxon>
        <taxon>Fungi</taxon>
        <taxon>Dikarya</taxon>
        <taxon>Ascomycota</taxon>
        <taxon>Saccharomycotina</taxon>
        <taxon>Pichiomycetes</taxon>
        <taxon>Pichiales</taxon>
        <taxon>Pichiaceae</taxon>
        <taxon>Ogataea</taxon>
        <taxon>Ogataea/Candida clade</taxon>
    </lineage>
</organism>
<dbReference type="PANTHER" id="PTHR34391:SF1">
    <property type="entry name" value="UPF0658 GOLGI APPARATUS MEMBRANE PROTEIN C1952.10C-RELATED"/>
    <property type="match status" value="1"/>
</dbReference>
<feature type="transmembrane region" description="Helical" evidence="2">
    <location>
        <begin position="254"/>
        <end position="275"/>
    </location>
</feature>
<dbReference type="PANTHER" id="PTHR34391">
    <property type="entry name" value="UPF0658 GOLGI APPARATUS MEMBRANE PROTEIN C1952.10C-RELATED"/>
    <property type="match status" value="1"/>
</dbReference>
<feature type="transmembrane region" description="Helical" evidence="2">
    <location>
        <begin position="394"/>
        <end position="415"/>
    </location>
</feature>
<feature type="compositionally biased region" description="Low complexity" evidence="1">
    <location>
        <begin position="53"/>
        <end position="81"/>
    </location>
</feature>
<name>A0A1E4SSY4_9ASCO</name>
<gene>
    <name evidence="3" type="ORF">CANARDRAFT_25751</name>
</gene>
<evidence type="ECO:0000256" key="1">
    <source>
        <dbReference type="SAM" id="MobiDB-lite"/>
    </source>
</evidence>
<evidence type="ECO:0000256" key="2">
    <source>
        <dbReference type="SAM" id="Phobius"/>
    </source>
</evidence>